<feature type="region of interest" description="Disordered" evidence="1">
    <location>
        <begin position="1"/>
        <end position="66"/>
    </location>
</feature>
<proteinExistence type="predicted"/>
<accession>A0A8H9G603</accession>
<evidence type="ECO:0000313" key="3">
    <source>
        <dbReference type="Proteomes" id="UP000648535"/>
    </source>
</evidence>
<evidence type="ECO:0000256" key="1">
    <source>
        <dbReference type="SAM" id="MobiDB-lite"/>
    </source>
</evidence>
<protein>
    <submittedName>
        <fullName evidence="2">Uncharacterized protein</fullName>
    </submittedName>
</protein>
<reference evidence="2" key="2">
    <citation type="submission" date="2020-09" db="EMBL/GenBank/DDBJ databases">
        <authorList>
            <person name="Sun Q."/>
            <person name="Ohkuma M."/>
        </authorList>
    </citation>
    <scope>NUCLEOTIDE SEQUENCE</scope>
    <source>
        <strain evidence="2">JCM 1480</strain>
    </source>
</reference>
<sequence>MRWRSTPAAEWGTPAAERGTPAAEPGAQPVAPGQARRTAHTGSTARPRVRATDTLGRRLDVPPGSR</sequence>
<reference evidence="2" key="1">
    <citation type="journal article" date="2014" name="Int. J. Syst. Evol. Microbiol.">
        <title>Complete genome sequence of Corynebacterium casei LMG S-19264T (=DSM 44701T), isolated from a smear-ripened cheese.</title>
        <authorList>
            <consortium name="US DOE Joint Genome Institute (JGI-PGF)"/>
            <person name="Walter F."/>
            <person name="Albersmeier A."/>
            <person name="Kalinowski J."/>
            <person name="Ruckert C."/>
        </authorList>
    </citation>
    <scope>NUCLEOTIDE SEQUENCE</scope>
    <source>
        <strain evidence="2">JCM 1480</strain>
    </source>
</reference>
<evidence type="ECO:0000313" key="2">
    <source>
        <dbReference type="EMBL" id="GGK86443.1"/>
    </source>
</evidence>
<dbReference type="AlphaFoldDB" id="A0A8H9G603"/>
<dbReference type="EMBL" id="BMOI01000001">
    <property type="protein sequence ID" value="GGK86443.1"/>
    <property type="molecule type" value="Genomic_DNA"/>
</dbReference>
<dbReference type="Proteomes" id="UP000648535">
    <property type="component" value="Unassembled WGS sequence"/>
</dbReference>
<gene>
    <name evidence="2" type="ORF">GCM10009769_00460</name>
</gene>
<name>A0A8H9G603_9MICO</name>
<comment type="caution">
    <text evidence="2">The sequence shown here is derived from an EMBL/GenBank/DDBJ whole genome shotgun (WGS) entry which is preliminary data.</text>
</comment>
<organism evidence="2 3">
    <name type="scientific">Curtobacterium luteum</name>
    <dbReference type="NCBI Taxonomy" id="33881"/>
    <lineage>
        <taxon>Bacteria</taxon>
        <taxon>Bacillati</taxon>
        <taxon>Actinomycetota</taxon>
        <taxon>Actinomycetes</taxon>
        <taxon>Micrococcales</taxon>
        <taxon>Microbacteriaceae</taxon>
        <taxon>Curtobacterium</taxon>
    </lineage>
</organism>